<dbReference type="AlphaFoldDB" id="A0A2D0NAS5"/>
<keyword evidence="1" id="KW-0732">Signal</keyword>
<proteinExistence type="predicted"/>
<evidence type="ECO:0000313" key="2">
    <source>
        <dbReference type="EMBL" id="PHN05587.1"/>
    </source>
</evidence>
<feature type="signal peptide" evidence="1">
    <location>
        <begin position="1"/>
        <end position="20"/>
    </location>
</feature>
<dbReference type="OrthoDB" id="1493004at2"/>
<evidence type="ECO:0000313" key="3">
    <source>
        <dbReference type="Proteomes" id="UP000223913"/>
    </source>
</evidence>
<accession>A0A2D0NAS5</accession>
<sequence length="576" mass="64018">MKKTLFLLLLYAASTHLLLAQSTFIPNANFILKEEIPCPFNPDVSVLWPTDWMIYQTLDDTWMGTIDSTRCISGKVGQNGVFVLDLSQIDPDRSLFVRQTVAEEDEIILKSDFVYELGAQVSMGSNDSLLVGNFCEDNICSGVILSVEIPNEAGDGVTHRLNTANFSVPAANGFSFAQSCFVTEYFPDGNILKDIVMKFKFDDEVLDSDLSIFIIGTSTPLYGINRVEELVFPQSTFTGESYSANIREVVQPDNPSDDAPYLFVHDSEVYPAMGNVTYIEGRPEVPVDEPVQLRAVFHADQSIHFQPYTELRGALVEAGDTARHQLTLVGDGVEFCFPSFVELVVGDGAEIEFRSGNIHFGGPNSCIMLREGGRIGIPDNTRFVYGNGVGALGLDKGGTIRIGSGSELVINNTAILPNYLDGPDRQFYMELNPGSRLTFGEDSRLIRKGHVEDGHMLFNVYMKGGILDDSRLSARDRRLINRIYPEETKMEADWLRIQGNPSRTNLRLLVEARASDPTIDWTIRDLNGRALRSGQFEPLPGMNRQEISLGSLSGGMYLLEVQRSSERLIRKFVVSR</sequence>
<name>A0A2D0NAS5_FLAN2</name>
<feature type="chain" id="PRO_5012813257" description="Secretion system C-terminal sorting domain-containing protein" evidence="1">
    <location>
        <begin position="21"/>
        <end position="576"/>
    </location>
</feature>
<keyword evidence="3" id="KW-1185">Reference proteome</keyword>
<dbReference type="EMBL" id="PDUD01000021">
    <property type="protein sequence ID" value="PHN05587.1"/>
    <property type="molecule type" value="Genomic_DNA"/>
</dbReference>
<protein>
    <recommendedName>
        <fullName evidence="4">Secretion system C-terminal sorting domain-containing protein</fullName>
    </recommendedName>
</protein>
<organism evidence="2 3">
    <name type="scientific">Flavilitoribacter nigricans (strain ATCC 23147 / DSM 23189 / NBRC 102662 / NCIMB 1420 / SS-2)</name>
    <name type="common">Lewinella nigricans</name>
    <dbReference type="NCBI Taxonomy" id="1122177"/>
    <lineage>
        <taxon>Bacteria</taxon>
        <taxon>Pseudomonadati</taxon>
        <taxon>Bacteroidota</taxon>
        <taxon>Saprospiria</taxon>
        <taxon>Saprospirales</taxon>
        <taxon>Lewinellaceae</taxon>
        <taxon>Flavilitoribacter</taxon>
    </lineage>
</organism>
<evidence type="ECO:0008006" key="4">
    <source>
        <dbReference type="Google" id="ProtNLM"/>
    </source>
</evidence>
<evidence type="ECO:0000256" key="1">
    <source>
        <dbReference type="SAM" id="SignalP"/>
    </source>
</evidence>
<dbReference type="Proteomes" id="UP000223913">
    <property type="component" value="Unassembled WGS sequence"/>
</dbReference>
<comment type="caution">
    <text evidence="2">The sequence shown here is derived from an EMBL/GenBank/DDBJ whole genome shotgun (WGS) entry which is preliminary data.</text>
</comment>
<gene>
    <name evidence="2" type="ORF">CRP01_16495</name>
</gene>
<reference evidence="2 3" key="1">
    <citation type="submission" date="2017-10" db="EMBL/GenBank/DDBJ databases">
        <title>The draft genome sequence of Lewinella nigricans NBRC 102662.</title>
        <authorList>
            <person name="Wang K."/>
        </authorList>
    </citation>
    <scope>NUCLEOTIDE SEQUENCE [LARGE SCALE GENOMIC DNA]</scope>
    <source>
        <strain evidence="2 3">NBRC 102662</strain>
    </source>
</reference>
<dbReference type="RefSeq" id="WP_099151163.1">
    <property type="nucleotide sequence ID" value="NZ_PDUD01000021.1"/>
</dbReference>